<evidence type="ECO:0000256" key="14">
    <source>
        <dbReference type="SAM" id="Coils"/>
    </source>
</evidence>
<keyword evidence="4" id="KW-0813">Transport</keyword>
<dbReference type="Pfam" id="PF09744">
    <property type="entry name" value="RH1"/>
    <property type="match status" value="1"/>
</dbReference>
<comment type="similarity">
    <text evidence="11">Belongs to the RILPL family.</text>
</comment>
<dbReference type="SUPFAM" id="SSF161256">
    <property type="entry name" value="RILP dimerisation region"/>
    <property type="match status" value="1"/>
</dbReference>
<keyword evidence="7 14" id="KW-0175">Coiled coil</keyword>
<accession>A0A6G0I1W2</accession>
<dbReference type="GO" id="GO:0005829">
    <property type="term" value="C:cytosol"/>
    <property type="evidence" value="ECO:0007669"/>
    <property type="project" value="UniProtKB-SubCell"/>
</dbReference>
<keyword evidence="6" id="KW-0653">Protein transport</keyword>
<dbReference type="Gene3D" id="6.10.230.10">
    <property type="match status" value="1"/>
</dbReference>
<dbReference type="InterPro" id="IPR051241">
    <property type="entry name" value="DZIP_RILPL"/>
</dbReference>
<evidence type="ECO:0000313" key="20">
    <source>
        <dbReference type="Proteomes" id="UP000424527"/>
    </source>
</evidence>
<evidence type="ECO:0000256" key="2">
    <source>
        <dbReference type="ARBA" id="ARBA00004300"/>
    </source>
</evidence>
<comment type="subcellular location">
    <subcellularLocation>
        <location evidence="1">Cell projection</location>
        <location evidence="1">Cilium</location>
    </subcellularLocation>
    <subcellularLocation>
        <location evidence="2">Cytoplasm</location>
        <location evidence="2">Cytoskeleton</location>
        <location evidence="2">Microtubule organizing center</location>
        <location evidence="2">Centrosome</location>
    </subcellularLocation>
    <subcellularLocation>
        <location evidence="3">Cytoplasm</location>
        <location evidence="3">Cytosol</location>
    </subcellularLocation>
</comment>
<organism evidence="19 20">
    <name type="scientific">Larimichthys crocea</name>
    <name type="common">Large yellow croaker</name>
    <name type="synonym">Pseudosciaena crocea</name>
    <dbReference type="NCBI Taxonomy" id="215358"/>
    <lineage>
        <taxon>Eukaryota</taxon>
        <taxon>Metazoa</taxon>
        <taxon>Chordata</taxon>
        <taxon>Craniata</taxon>
        <taxon>Vertebrata</taxon>
        <taxon>Euteleostomi</taxon>
        <taxon>Actinopterygii</taxon>
        <taxon>Neopterygii</taxon>
        <taxon>Teleostei</taxon>
        <taxon>Neoteleostei</taxon>
        <taxon>Acanthomorphata</taxon>
        <taxon>Eupercaria</taxon>
        <taxon>Sciaenidae</taxon>
        <taxon>Larimichthys</taxon>
    </lineage>
</organism>
<dbReference type="Proteomes" id="UP000424527">
    <property type="component" value="Unassembled WGS sequence"/>
</dbReference>
<keyword evidence="10" id="KW-0966">Cell projection</keyword>
<sequence>MEESGSALEKNVADLTVMDVYDIAAVVGQEFERIIDQYGCEALSRLMPKVVRVLEILEVMVSRNSISPETEELRLELDKLRLERLDRLEKEKKHRKLFIELFMVLILELFTELFVELLMVLFTELFMVLFMVLFMELFIELFMVLFMKLFTELFMKLFTELFMELFTELFMELELVEDVWRGEAQDLLTQIAQLQEENKSLLTNMSIKDPMSEEDLQRHEGMSERERQVMKKLKEVVDKQRDEIRAKDRELTLKNEDIEALQQQQSRLMKINHDLRHKISVVEAQGKALIEQKVELEASAQARGQEVGALRQEVTRLRERLQGDLPAQNPEEAPPQPPSPAEEALCEEETGGLDPKDPNRPRFTLQELRDVLHERNELKAKVFLLQEELAYYKSEEAEDEMVTPSPSPSPELRTRARSSAQPESGIKRLFSFFSRDKQRSSQRSAQFDVGVVGSWAGKDDVYTEQAQEALQHM</sequence>
<gene>
    <name evidence="19" type="ORF">D5F01_LYC16877</name>
</gene>
<dbReference type="GO" id="GO:0046983">
    <property type="term" value="F:protein dimerization activity"/>
    <property type="evidence" value="ECO:0007669"/>
    <property type="project" value="InterPro"/>
</dbReference>
<dbReference type="InterPro" id="IPR034743">
    <property type="entry name" value="RH1"/>
</dbReference>
<keyword evidence="20" id="KW-1185">Reference proteome</keyword>
<feature type="transmembrane region" description="Helical" evidence="16">
    <location>
        <begin position="125"/>
        <end position="146"/>
    </location>
</feature>
<keyword evidence="16" id="KW-1133">Transmembrane helix</keyword>
<evidence type="ECO:0000256" key="15">
    <source>
        <dbReference type="SAM" id="MobiDB-lite"/>
    </source>
</evidence>
<dbReference type="GO" id="GO:0051959">
    <property type="term" value="F:dynein light intermediate chain binding"/>
    <property type="evidence" value="ECO:0007669"/>
    <property type="project" value="TreeGrafter"/>
</dbReference>
<protein>
    <recommendedName>
        <fullName evidence="12">RILP-like protein 1</fullName>
    </recommendedName>
    <alternativeName>
        <fullName evidence="13">Rab-interacting lysosomal-like protein 1</fullName>
    </alternativeName>
</protein>
<dbReference type="FunFam" id="1.20.58.1770:FF:000002">
    <property type="entry name" value="RILP-like protein 1 isoform X1"/>
    <property type="match status" value="1"/>
</dbReference>
<dbReference type="PROSITE" id="PS51777">
    <property type="entry name" value="RH2"/>
    <property type="match status" value="1"/>
</dbReference>
<keyword evidence="9" id="KW-0206">Cytoskeleton</keyword>
<dbReference type="PANTHER" id="PTHR21502:SF6">
    <property type="entry name" value="RILP-LIKE PROTEIN 1"/>
    <property type="match status" value="1"/>
</dbReference>
<dbReference type="EMBL" id="REGW02000016">
    <property type="protein sequence ID" value="KAE8285424.1"/>
    <property type="molecule type" value="Genomic_DNA"/>
</dbReference>
<evidence type="ECO:0000313" key="19">
    <source>
        <dbReference type="EMBL" id="KAE8285424.1"/>
    </source>
</evidence>
<evidence type="ECO:0000256" key="4">
    <source>
        <dbReference type="ARBA" id="ARBA00022448"/>
    </source>
</evidence>
<dbReference type="GO" id="GO:0060271">
    <property type="term" value="P:cilium assembly"/>
    <property type="evidence" value="ECO:0007669"/>
    <property type="project" value="TreeGrafter"/>
</dbReference>
<feature type="transmembrane region" description="Helical" evidence="16">
    <location>
        <begin position="97"/>
        <end position="119"/>
    </location>
</feature>
<dbReference type="Gene3D" id="1.20.58.1770">
    <property type="match status" value="1"/>
</dbReference>
<dbReference type="InterPro" id="IPR021563">
    <property type="entry name" value="RILP_dimer"/>
</dbReference>
<evidence type="ECO:0000256" key="12">
    <source>
        <dbReference type="ARBA" id="ARBA00040816"/>
    </source>
</evidence>
<evidence type="ECO:0000256" key="5">
    <source>
        <dbReference type="ARBA" id="ARBA00022490"/>
    </source>
</evidence>
<dbReference type="Pfam" id="PF11461">
    <property type="entry name" value="RILP"/>
    <property type="match status" value="1"/>
</dbReference>
<name>A0A6G0I1W2_LARCR</name>
<dbReference type="InterPro" id="IPR034744">
    <property type="entry name" value="RH2"/>
</dbReference>
<evidence type="ECO:0000256" key="8">
    <source>
        <dbReference type="ARBA" id="ARBA00023069"/>
    </source>
</evidence>
<evidence type="ECO:0000259" key="17">
    <source>
        <dbReference type="PROSITE" id="PS51776"/>
    </source>
</evidence>
<keyword evidence="16" id="KW-0472">Membrane</keyword>
<reference evidence="19 20" key="1">
    <citation type="submission" date="2019-07" db="EMBL/GenBank/DDBJ databases">
        <title>Chromosome genome assembly for large yellow croaker.</title>
        <authorList>
            <person name="Xiao S."/>
        </authorList>
    </citation>
    <scope>NUCLEOTIDE SEQUENCE [LARGE SCALE GENOMIC DNA]</scope>
    <source>
        <strain evidence="19">JMULYC20181020</strain>
        <tissue evidence="19">Muscle</tissue>
    </source>
</reference>
<dbReference type="CDD" id="cd14445">
    <property type="entry name" value="RILP-like"/>
    <property type="match status" value="1"/>
</dbReference>
<evidence type="ECO:0000256" key="6">
    <source>
        <dbReference type="ARBA" id="ARBA00022927"/>
    </source>
</evidence>
<evidence type="ECO:0000256" key="9">
    <source>
        <dbReference type="ARBA" id="ARBA00023212"/>
    </source>
</evidence>
<feature type="region of interest" description="Disordered" evidence="15">
    <location>
        <begin position="396"/>
        <end position="423"/>
    </location>
</feature>
<feature type="coiled-coil region" evidence="14">
    <location>
        <begin position="177"/>
        <end position="264"/>
    </location>
</feature>
<evidence type="ECO:0000256" key="16">
    <source>
        <dbReference type="SAM" id="Phobius"/>
    </source>
</evidence>
<feature type="domain" description="RH2" evidence="18">
    <location>
        <begin position="360"/>
        <end position="429"/>
    </location>
</feature>
<proteinExistence type="inferred from homology"/>
<dbReference type="GO" id="GO:0015031">
    <property type="term" value="P:protein transport"/>
    <property type="evidence" value="ECO:0007669"/>
    <property type="project" value="UniProtKB-KW"/>
</dbReference>
<evidence type="ECO:0000256" key="1">
    <source>
        <dbReference type="ARBA" id="ARBA00004138"/>
    </source>
</evidence>
<evidence type="ECO:0000256" key="13">
    <source>
        <dbReference type="ARBA" id="ARBA00042424"/>
    </source>
</evidence>
<dbReference type="GO" id="GO:0031267">
    <property type="term" value="F:small GTPase binding"/>
    <property type="evidence" value="ECO:0007669"/>
    <property type="project" value="TreeGrafter"/>
</dbReference>
<feature type="domain" description="RH1" evidence="17">
    <location>
        <begin position="3"/>
        <end position="97"/>
    </location>
</feature>
<evidence type="ECO:0000256" key="10">
    <source>
        <dbReference type="ARBA" id="ARBA00023273"/>
    </source>
</evidence>
<keyword evidence="5" id="KW-0963">Cytoplasm</keyword>
<keyword evidence="16" id="KW-0812">Transmembrane</keyword>
<evidence type="ECO:0000256" key="3">
    <source>
        <dbReference type="ARBA" id="ARBA00004514"/>
    </source>
</evidence>
<dbReference type="GO" id="GO:0036064">
    <property type="term" value="C:ciliary basal body"/>
    <property type="evidence" value="ECO:0007669"/>
    <property type="project" value="TreeGrafter"/>
</dbReference>
<dbReference type="AlphaFoldDB" id="A0A6G0I1W2"/>
<dbReference type="GO" id="GO:0005813">
    <property type="term" value="C:centrosome"/>
    <property type="evidence" value="ECO:0007669"/>
    <property type="project" value="UniProtKB-SubCell"/>
</dbReference>
<keyword evidence="8" id="KW-0969">Cilium</keyword>
<comment type="caution">
    <text evidence="19">The sequence shown here is derived from an EMBL/GenBank/DDBJ whole genome shotgun (WGS) entry which is preliminary data.</text>
</comment>
<dbReference type="PANTHER" id="PTHR21502">
    <property type="entry name" value="ZINC FINGER PROTEIN DZIP1"/>
    <property type="match status" value="1"/>
</dbReference>
<evidence type="ECO:0000256" key="11">
    <source>
        <dbReference type="ARBA" id="ARBA00038318"/>
    </source>
</evidence>
<evidence type="ECO:0000259" key="18">
    <source>
        <dbReference type="PROSITE" id="PS51777"/>
    </source>
</evidence>
<evidence type="ECO:0000256" key="7">
    <source>
        <dbReference type="ARBA" id="ARBA00023054"/>
    </source>
</evidence>
<dbReference type="PROSITE" id="PS51776">
    <property type="entry name" value="RH1"/>
    <property type="match status" value="1"/>
</dbReference>
<feature type="region of interest" description="Disordered" evidence="15">
    <location>
        <begin position="323"/>
        <end position="361"/>
    </location>
</feature>